<evidence type="ECO:0000313" key="4">
    <source>
        <dbReference type="Proteomes" id="UP000553963"/>
    </source>
</evidence>
<dbReference type="Pfam" id="PF00248">
    <property type="entry name" value="Aldo_ket_red"/>
    <property type="match status" value="1"/>
</dbReference>
<dbReference type="InterPro" id="IPR023210">
    <property type="entry name" value="NADP_OxRdtase_dom"/>
</dbReference>
<dbReference type="AlphaFoldDB" id="A0A840AKH5"/>
<feature type="compositionally biased region" description="Low complexity" evidence="1">
    <location>
        <begin position="339"/>
        <end position="357"/>
    </location>
</feature>
<feature type="domain" description="NADP-dependent oxidoreductase" evidence="2">
    <location>
        <begin position="20"/>
        <end position="332"/>
    </location>
</feature>
<dbReference type="InterPro" id="IPR036812">
    <property type="entry name" value="NAD(P)_OxRdtase_dom_sf"/>
</dbReference>
<dbReference type="Gene3D" id="3.20.20.100">
    <property type="entry name" value="NADP-dependent oxidoreductase domain"/>
    <property type="match status" value="1"/>
</dbReference>
<feature type="region of interest" description="Disordered" evidence="1">
    <location>
        <begin position="337"/>
        <end position="357"/>
    </location>
</feature>
<organism evidence="3 4">
    <name type="scientific">Kaistia hirudinis</name>
    <dbReference type="NCBI Taxonomy" id="1293440"/>
    <lineage>
        <taxon>Bacteria</taxon>
        <taxon>Pseudomonadati</taxon>
        <taxon>Pseudomonadota</taxon>
        <taxon>Alphaproteobacteria</taxon>
        <taxon>Hyphomicrobiales</taxon>
        <taxon>Kaistiaceae</taxon>
        <taxon>Kaistia</taxon>
    </lineage>
</organism>
<proteinExistence type="predicted"/>
<protein>
    <submittedName>
        <fullName evidence="3">D-threo-aldose 1-dehydrogenase</fullName>
        <ecNumber evidence="3">1.1.1.122</ecNumber>
    </submittedName>
</protein>
<dbReference type="GO" id="GO:0005829">
    <property type="term" value="C:cytosol"/>
    <property type="evidence" value="ECO:0007669"/>
    <property type="project" value="TreeGrafter"/>
</dbReference>
<dbReference type="SUPFAM" id="SSF51430">
    <property type="entry name" value="NAD(P)-linked oxidoreductase"/>
    <property type="match status" value="1"/>
</dbReference>
<evidence type="ECO:0000313" key="3">
    <source>
        <dbReference type="EMBL" id="MBB3928986.1"/>
    </source>
</evidence>
<dbReference type="PANTHER" id="PTHR42686">
    <property type="entry name" value="GH17980P-RELATED"/>
    <property type="match status" value="1"/>
</dbReference>
<accession>A0A840AKH5</accession>
<keyword evidence="3" id="KW-0560">Oxidoreductase</keyword>
<reference evidence="3 4" key="1">
    <citation type="submission" date="2020-08" db="EMBL/GenBank/DDBJ databases">
        <title>Genomic Encyclopedia of Type Strains, Phase IV (KMG-IV): sequencing the most valuable type-strain genomes for metagenomic binning, comparative biology and taxonomic classification.</title>
        <authorList>
            <person name="Goeker M."/>
        </authorList>
    </citation>
    <scope>NUCLEOTIDE SEQUENCE [LARGE SCALE GENOMIC DNA]</scope>
    <source>
        <strain evidence="3 4">DSM 25966</strain>
    </source>
</reference>
<dbReference type="GO" id="GO:0047834">
    <property type="term" value="F:D-threo-aldose 1-dehydrogenase activity"/>
    <property type="evidence" value="ECO:0007669"/>
    <property type="project" value="UniProtKB-EC"/>
</dbReference>
<dbReference type="InterPro" id="IPR020471">
    <property type="entry name" value="AKR"/>
</dbReference>
<keyword evidence="4" id="KW-1185">Reference proteome</keyword>
<sequence length="357" mass="38150">MSGRLASVPLGRSGISVSRVGFGSAPLGDFFEKLDERTAIETVEAAFAAGINLVDTSPHYGNGLAEHRVGTALRAVPRESVVISTKIGRVMTPAAARFDEPAPPLARGFVGSLPHRPRFDYSYDGVMRSFEQSLLRLGTDRIDILLVHDIDPWSQGEDMVEIRYREVIESGYRALDELRSAGVVRAIGLGLDDHEYCERFLRDADFDAVLLAGRYSLLEQPALPTLLPLALEKGVGVMLGGIFNSGILATGAVPGARYNYEAASPEIMAHVARIEVVCARHGVPLPRAAVQFVLGHPAVSTLVLGAVKPAEIARNLAALDEPVPAALWDELKAEGLLDPAAPTPSATTTTSPSRETA</sequence>
<dbReference type="PANTHER" id="PTHR42686:SF1">
    <property type="entry name" value="GH17980P-RELATED"/>
    <property type="match status" value="1"/>
</dbReference>
<dbReference type="RefSeq" id="WP_183396693.1">
    <property type="nucleotide sequence ID" value="NZ_JACIDS010000001.1"/>
</dbReference>
<evidence type="ECO:0000259" key="2">
    <source>
        <dbReference type="Pfam" id="PF00248"/>
    </source>
</evidence>
<dbReference type="Proteomes" id="UP000553963">
    <property type="component" value="Unassembled WGS sequence"/>
</dbReference>
<gene>
    <name evidence="3" type="ORF">GGR25_000005</name>
</gene>
<dbReference type="EMBL" id="JACIDS010000001">
    <property type="protein sequence ID" value="MBB3928986.1"/>
    <property type="molecule type" value="Genomic_DNA"/>
</dbReference>
<comment type="caution">
    <text evidence="3">The sequence shown here is derived from an EMBL/GenBank/DDBJ whole genome shotgun (WGS) entry which is preliminary data.</text>
</comment>
<dbReference type="EC" id="1.1.1.122" evidence="3"/>
<name>A0A840AKH5_9HYPH</name>
<evidence type="ECO:0000256" key="1">
    <source>
        <dbReference type="SAM" id="MobiDB-lite"/>
    </source>
</evidence>